<comment type="similarity">
    <text evidence="1">Belongs to the 1-acyl-sn-glycerol-3-phosphate acyltransferase family.</text>
</comment>
<dbReference type="CDD" id="cd07990">
    <property type="entry name" value="LPLAT_LCLAT1-like"/>
    <property type="match status" value="1"/>
</dbReference>
<dbReference type="Proteomes" id="UP000077315">
    <property type="component" value="Unassembled WGS sequence"/>
</dbReference>
<dbReference type="STRING" id="763407.A0A162TI29"/>
<dbReference type="PANTHER" id="PTHR10983:SF16">
    <property type="entry name" value="LYSOCARDIOLIPIN ACYLTRANSFERASE 1"/>
    <property type="match status" value="1"/>
</dbReference>
<evidence type="ECO:0000313" key="7">
    <source>
        <dbReference type="Proteomes" id="UP000077315"/>
    </source>
</evidence>
<evidence type="ECO:0000259" key="5">
    <source>
        <dbReference type="SMART" id="SM00563"/>
    </source>
</evidence>
<dbReference type="SMART" id="SM00563">
    <property type="entry name" value="PlsC"/>
    <property type="match status" value="1"/>
</dbReference>
<dbReference type="Pfam" id="PF16076">
    <property type="entry name" value="Acyltransf_C"/>
    <property type="match status" value="1"/>
</dbReference>
<protein>
    <recommendedName>
        <fullName evidence="5">Phospholipid/glycerol acyltransferase domain-containing protein</fullName>
    </recommendedName>
</protein>
<dbReference type="RefSeq" id="XP_018286802.1">
    <property type="nucleotide sequence ID" value="XM_018429171.1"/>
</dbReference>
<dbReference type="Pfam" id="PF01553">
    <property type="entry name" value="Acyltransferase"/>
    <property type="match status" value="1"/>
</dbReference>
<name>A0A162TI29_PHYB8</name>
<dbReference type="GO" id="GO:0005783">
    <property type="term" value="C:endoplasmic reticulum"/>
    <property type="evidence" value="ECO:0007669"/>
    <property type="project" value="TreeGrafter"/>
</dbReference>
<keyword evidence="7" id="KW-1185">Reference proteome</keyword>
<evidence type="ECO:0000256" key="1">
    <source>
        <dbReference type="ARBA" id="ARBA00008655"/>
    </source>
</evidence>
<evidence type="ECO:0000256" key="3">
    <source>
        <dbReference type="ARBA" id="ARBA00023315"/>
    </source>
</evidence>
<evidence type="ECO:0000313" key="6">
    <source>
        <dbReference type="EMBL" id="OAD68762.1"/>
    </source>
</evidence>
<dbReference type="VEuPathDB" id="FungiDB:PHYBLDRAFT_127542"/>
<dbReference type="SUPFAM" id="SSF69593">
    <property type="entry name" value="Glycerol-3-phosphate (1)-acyltransferase"/>
    <property type="match status" value="1"/>
</dbReference>
<proteinExistence type="inferred from homology"/>
<dbReference type="InParanoid" id="A0A162TI29"/>
<keyword evidence="4" id="KW-0812">Transmembrane</keyword>
<keyword evidence="3" id="KW-0012">Acyltransferase</keyword>
<reference evidence="7" key="1">
    <citation type="submission" date="2015-06" db="EMBL/GenBank/DDBJ databases">
        <title>Expansion of signal transduction pathways in fungi by whole-genome duplication.</title>
        <authorList>
            <consortium name="DOE Joint Genome Institute"/>
            <person name="Corrochano L.M."/>
            <person name="Kuo A."/>
            <person name="Marcet-Houben M."/>
            <person name="Polaino S."/>
            <person name="Salamov A."/>
            <person name="Villalobos J.M."/>
            <person name="Alvarez M.I."/>
            <person name="Avalos J."/>
            <person name="Benito E.P."/>
            <person name="Benoit I."/>
            <person name="Burger G."/>
            <person name="Camino L.P."/>
            <person name="Canovas D."/>
            <person name="Cerda-Olmedo E."/>
            <person name="Cheng J.-F."/>
            <person name="Dominguez A."/>
            <person name="Elias M."/>
            <person name="Eslava A.P."/>
            <person name="Glaser F."/>
            <person name="Grimwood J."/>
            <person name="Gutierrez G."/>
            <person name="Heitman J."/>
            <person name="Henrissat B."/>
            <person name="Iturriaga E.A."/>
            <person name="Lang B.F."/>
            <person name="Lavin J.L."/>
            <person name="Lee S."/>
            <person name="Li W."/>
            <person name="Lindquist E."/>
            <person name="Lopez-Garcia S."/>
            <person name="Luque E.M."/>
            <person name="Marcos A.T."/>
            <person name="Martin J."/>
            <person name="McCluskey K."/>
            <person name="Medina H.R."/>
            <person name="Miralles-Duran A."/>
            <person name="Miyazaki A."/>
            <person name="Munoz-Torres E."/>
            <person name="Oguiza J.A."/>
            <person name="Ohm R."/>
            <person name="Olmedo M."/>
            <person name="Orejas M."/>
            <person name="Ortiz-Castellanos L."/>
            <person name="Pisabarro A.G."/>
            <person name="Rodriguez-Romero J."/>
            <person name="Ruiz-Herrera J."/>
            <person name="Ruiz-Vazquez R."/>
            <person name="Sanz C."/>
            <person name="Schackwitz W."/>
            <person name="Schmutz J."/>
            <person name="Shahriari M."/>
            <person name="Shelest E."/>
            <person name="Silva-Franco F."/>
            <person name="Soanes D."/>
            <person name="Syed K."/>
            <person name="Tagua V.G."/>
            <person name="Talbot N.J."/>
            <person name="Thon M."/>
            <person name="De vries R.P."/>
            <person name="Wiebenga A."/>
            <person name="Yadav J.S."/>
            <person name="Braun E.L."/>
            <person name="Baker S."/>
            <person name="Garre V."/>
            <person name="Horwitz B."/>
            <person name="Torres-Martinez S."/>
            <person name="Idnurm A."/>
            <person name="Herrera-Estrella A."/>
            <person name="Gabaldon T."/>
            <person name="Grigoriev I.V."/>
        </authorList>
    </citation>
    <scope>NUCLEOTIDE SEQUENCE [LARGE SCALE GENOMIC DNA]</scope>
    <source>
        <strain evidence="7">NRRL 1555(-)</strain>
    </source>
</reference>
<sequence length="366" mass="42263">MASVWTPRAGFKLLFINGGLFFHSTCVVLAQFLSTWVAFLAPSFYLRYISFTMRMWSQGLIGIVQLFAPSPLVITLDSSCSGENVFKRDSNGNVVGLSFPKRIIVTANHQIYADWLYIWCVSYLASAHGAMKIVLKDSLKNLPIYGMGMQYFDFIFLRRKLADDKDTIQDNLKRSKKAGQPMWLLLFPEGTVISKKMRNRSEAYAKKNDLKDNQYTLLPRSTGLRLSTEALDDSVEWLYDMTLGYSGVGPNDIPEDVYTIQGIFFFGKSPKKVHVHIRRFAVKTIPKEEEAYAKWVQERWVEKDELMSHFYTHGSFPSQENQTAEIPIRLRRPFLELLQVYVCILPYIPLTIMAWPAIKQYCKKYF</sequence>
<dbReference type="GO" id="GO:0016746">
    <property type="term" value="F:acyltransferase activity"/>
    <property type="evidence" value="ECO:0007669"/>
    <property type="project" value="UniProtKB-KW"/>
</dbReference>
<dbReference type="GO" id="GO:0036149">
    <property type="term" value="P:phosphatidylinositol acyl-chain remodeling"/>
    <property type="evidence" value="ECO:0007669"/>
    <property type="project" value="TreeGrafter"/>
</dbReference>
<organism evidence="6 7">
    <name type="scientific">Phycomyces blakesleeanus (strain ATCC 8743b / DSM 1359 / FGSC 10004 / NBRC 33097 / NRRL 1555)</name>
    <dbReference type="NCBI Taxonomy" id="763407"/>
    <lineage>
        <taxon>Eukaryota</taxon>
        <taxon>Fungi</taxon>
        <taxon>Fungi incertae sedis</taxon>
        <taxon>Mucoromycota</taxon>
        <taxon>Mucoromycotina</taxon>
        <taxon>Mucoromycetes</taxon>
        <taxon>Mucorales</taxon>
        <taxon>Phycomycetaceae</taxon>
        <taxon>Phycomyces</taxon>
    </lineage>
</organism>
<dbReference type="InterPro" id="IPR002123">
    <property type="entry name" value="Plipid/glycerol_acylTrfase"/>
</dbReference>
<keyword evidence="2" id="KW-0808">Transferase</keyword>
<dbReference type="PANTHER" id="PTHR10983">
    <property type="entry name" value="1-ACYLGLYCEROL-3-PHOSPHATE ACYLTRANSFERASE-RELATED"/>
    <property type="match status" value="1"/>
</dbReference>
<feature type="transmembrane region" description="Helical" evidence="4">
    <location>
        <begin position="338"/>
        <end position="358"/>
    </location>
</feature>
<dbReference type="OrthoDB" id="189226at2759"/>
<dbReference type="AlphaFoldDB" id="A0A162TI29"/>
<feature type="domain" description="Phospholipid/glycerol acyltransferase" evidence="5">
    <location>
        <begin position="103"/>
        <end position="225"/>
    </location>
</feature>
<gene>
    <name evidence="6" type="ORF">PHYBLDRAFT_127542</name>
</gene>
<evidence type="ECO:0000256" key="2">
    <source>
        <dbReference type="ARBA" id="ARBA00022679"/>
    </source>
</evidence>
<dbReference type="FunCoup" id="A0A162TI29">
    <property type="interactions" value="373"/>
</dbReference>
<keyword evidence="4" id="KW-0472">Membrane</keyword>
<dbReference type="EMBL" id="KV440994">
    <property type="protein sequence ID" value="OAD68762.1"/>
    <property type="molecule type" value="Genomic_DNA"/>
</dbReference>
<evidence type="ECO:0000256" key="4">
    <source>
        <dbReference type="SAM" id="Phobius"/>
    </source>
</evidence>
<accession>A0A162TI29</accession>
<dbReference type="GeneID" id="28990077"/>
<feature type="transmembrane region" description="Helical" evidence="4">
    <location>
        <begin position="20"/>
        <end position="46"/>
    </location>
</feature>
<keyword evidence="4" id="KW-1133">Transmembrane helix</keyword>
<dbReference type="InterPro" id="IPR032098">
    <property type="entry name" value="Acyltransf_C"/>
</dbReference>